<proteinExistence type="inferred from homology"/>
<dbReference type="OrthoDB" id="6507662at2759"/>
<dbReference type="PANTHER" id="PTHR19376:SF11">
    <property type="entry name" value="DNA-DIRECTED RNA POLYMERASE I SUBUNIT RPA1"/>
    <property type="match status" value="1"/>
</dbReference>
<feature type="domain" description="RNA polymerase Rpb1" evidence="7">
    <location>
        <begin position="9"/>
        <end position="71"/>
    </location>
</feature>
<dbReference type="SUPFAM" id="SSF64484">
    <property type="entry name" value="beta and beta-prime subunits of DNA dependent RNA-polymerase"/>
    <property type="match status" value="1"/>
</dbReference>
<dbReference type="GO" id="GO:0005736">
    <property type="term" value="C:RNA polymerase I complex"/>
    <property type="evidence" value="ECO:0007669"/>
    <property type="project" value="TreeGrafter"/>
</dbReference>
<organism evidence="8 9">
    <name type="scientific">Aphis craccivora</name>
    <name type="common">Cowpea aphid</name>
    <dbReference type="NCBI Taxonomy" id="307492"/>
    <lineage>
        <taxon>Eukaryota</taxon>
        <taxon>Metazoa</taxon>
        <taxon>Ecdysozoa</taxon>
        <taxon>Arthropoda</taxon>
        <taxon>Hexapoda</taxon>
        <taxon>Insecta</taxon>
        <taxon>Pterygota</taxon>
        <taxon>Neoptera</taxon>
        <taxon>Paraneoptera</taxon>
        <taxon>Hemiptera</taxon>
        <taxon>Sternorrhyncha</taxon>
        <taxon>Aphidomorpha</taxon>
        <taxon>Aphidoidea</taxon>
        <taxon>Aphididae</taxon>
        <taxon>Aphidini</taxon>
        <taxon>Aphis</taxon>
        <taxon>Aphis</taxon>
    </lineage>
</organism>
<keyword evidence="3 8" id="KW-0240">DNA-directed RNA polymerase</keyword>
<dbReference type="GO" id="GO:0006351">
    <property type="term" value="P:DNA-templated transcription"/>
    <property type="evidence" value="ECO:0007669"/>
    <property type="project" value="InterPro"/>
</dbReference>
<comment type="similarity">
    <text evidence="1">Belongs to the RNA polymerase beta' chain family.</text>
</comment>
<accession>A0A6G0VMJ2</accession>
<dbReference type="InterPro" id="IPR038120">
    <property type="entry name" value="Rpb1_funnel_sf"/>
</dbReference>
<sequence length="156" mass="17598">KKKGLLQPFPNNNLHLIIQSRTKGSTVDTIQISCCLGEIALEGKIPSMTISGRTLPSFPPFGTLPKAGEFICSRFMTDIQPQEFFFIALLVVNVLSIQLLRQVDVQFGFLADNVNSFKAIKKIGNDECYKELDKKLKEIKSAMKIKKKLFIEKVNY</sequence>
<dbReference type="GO" id="GO:0003899">
    <property type="term" value="F:DNA-directed RNA polymerase activity"/>
    <property type="evidence" value="ECO:0007669"/>
    <property type="project" value="UniProtKB-EC"/>
</dbReference>
<dbReference type="EMBL" id="VUJU01014472">
    <property type="protein sequence ID" value="KAF0702004.1"/>
    <property type="molecule type" value="Genomic_DNA"/>
</dbReference>
<dbReference type="AlphaFoldDB" id="A0A6G0VMJ2"/>
<name>A0A6G0VMJ2_APHCR</name>
<keyword evidence="9" id="KW-1185">Reference proteome</keyword>
<feature type="non-terminal residue" evidence="8">
    <location>
        <position position="1"/>
    </location>
</feature>
<evidence type="ECO:0000313" key="9">
    <source>
        <dbReference type="Proteomes" id="UP000478052"/>
    </source>
</evidence>
<dbReference type="GO" id="GO:0003677">
    <property type="term" value="F:DNA binding"/>
    <property type="evidence" value="ECO:0007669"/>
    <property type="project" value="InterPro"/>
</dbReference>
<gene>
    <name evidence="8" type="ORF">FWK35_00036280</name>
</gene>
<comment type="caution">
    <text evidence="8">The sequence shown here is derived from an EMBL/GenBank/DDBJ whole genome shotgun (WGS) entry which is preliminary data.</text>
</comment>
<evidence type="ECO:0000313" key="8">
    <source>
        <dbReference type="EMBL" id="KAF0702004.1"/>
    </source>
</evidence>
<keyword evidence="5" id="KW-0548">Nucleotidyltransferase</keyword>
<reference evidence="8 9" key="1">
    <citation type="submission" date="2019-08" db="EMBL/GenBank/DDBJ databases">
        <title>Whole genome of Aphis craccivora.</title>
        <authorList>
            <person name="Voronova N.V."/>
            <person name="Shulinski R.S."/>
            <person name="Bandarenka Y.V."/>
            <person name="Zhorov D.G."/>
            <person name="Warner D."/>
        </authorList>
    </citation>
    <scope>NUCLEOTIDE SEQUENCE [LARGE SCALE GENOMIC DNA]</scope>
    <source>
        <strain evidence="8">180601</strain>
        <tissue evidence="8">Whole Body</tissue>
    </source>
</reference>
<evidence type="ECO:0000256" key="3">
    <source>
        <dbReference type="ARBA" id="ARBA00022478"/>
    </source>
</evidence>
<protein>
    <recommendedName>
        <fullName evidence="2">DNA-directed RNA polymerase</fullName>
        <ecNumber evidence="2">2.7.7.6</ecNumber>
    </recommendedName>
</protein>
<evidence type="ECO:0000256" key="1">
    <source>
        <dbReference type="ARBA" id="ARBA00006460"/>
    </source>
</evidence>
<keyword evidence="4" id="KW-0808">Transferase</keyword>
<evidence type="ECO:0000256" key="2">
    <source>
        <dbReference type="ARBA" id="ARBA00012418"/>
    </source>
</evidence>
<dbReference type="InterPro" id="IPR045867">
    <property type="entry name" value="DNA-dir_RpoC_beta_prime"/>
</dbReference>
<keyword evidence="6" id="KW-0804">Transcription</keyword>
<evidence type="ECO:0000256" key="6">
    <source>
        <dbReference type="ARBA" id="ARBA00023163"/>
    </source>
</evidence>
<dbReference type="InterPro" id="IPR007083">
    <property type="entry name" value="RNA_pol_Rpb1_4"/>
</dbReference>
<evidence type="ECO:0000259" key="7">
    <source>
        <dbReference type="Pfam" id="PF05000"/>
    </source>
</evidence>
<dbReference type="PANTHER" id="PTHR19376">
    <property type="entry name" value="DNA-DIRECTED RNA POLYMERASE"/>
    <property type="match status" value="1"/>
</dbReference>
<dbReference type="Pfam" id="PF05000">
    <property type="entry name" value="RNA_pol_Rpb1_4"/>
    <property type="match status" value="1"/>
</dbReference>
<dbReference type="EC" id="2.7.7.6" evidence="2"/>
<evidence type="ECO:0000256" key="4">
    <source>
        <dbReference type="ARBA" id="ARBA00022679"/>
    </source>
</evidence>
<evidence type="ECO:0000256" key="5">
    <source>
        <dbReference type="ARBA" id="ARBA00022695"/>
    </source>
</evidence>
<dbReference type="Gene3D" id="1.10.132.30">
    <property type="match status" value="1"/>
</dbReference>
<dbReference type="Proteomes" id="UP000478052">
    <property type="component" value="Unassembled WGS sequence"/>
</dbReference>